<dbReference type="InterPro" id="IPR013785">
    <property type="entry name" value="Aldolase_TIM"/>
</dbReference>
<dbReference type="Proteomes" id="UP000594008">
    <property type="component" value="Chromosome"/>
</dbReference>
<dbReference type="RefSeq" id="WP_189700770.1">
    <property type="nucleotide sequence ID" value="NZ_BMTA01000021.1"/>
</dbReference>
<keyword evidence="2" id="KW-0479">Metal-binding</keyword>
<dbReference type="PANTHER" id="PTHR11228">
    <property type="entry name" value="RADICAL SAM DOMAIN PROTEIN"/>
    <property type="match status" value="1"/>
</dbReference>
<evidence type="ECO:0000313" key="7">
    <source>
        <dbReference type="Proteomes" id="UP000594008"/>
    </source>
</evidence>
<organism evidence="6 7">
    <name type="scientific">Streptomyces chromofuscus</name>
    <dbReference type="NCBI Taxonomy" id="42881"/>
    <lineage>
        <taxon>Bacteria</taxon>
        <taxon>Bacillati</taxon>
        <taxon>Actinomycetota</taxon>
        <taxon>Actinomycetes</taxon>
        <taxon>Kitasatosporales</taxon>
        <taxon>Streptomycetaceae</taxon>
        <taxon>Streptomyces</taxon>
    </lineage>
</organism>
<dbReference type="SUPFAM" id="SSF102114">
    <property type="entry name" value="Radical SAM enzymes"/>
    <property type="match status" value="1"/>
</dbReference>
<dbReference type="CDD" id="cd01335">
    <property type="entry name" value="Radical_SAM"/>
    <property type="match status" value="1"/>
</dbReference>
<dbReference type="InterPro" id="IPR007197">
    <property type="entry name" value="rSAM"/>
</dbReference>
<protein>
    <submittedName>
        <fullName evidence="6">Radical SAM protein</fullName>
    </submittedName>
</protein>
<name>A0A7M2T632_STRCW</name>
<feature type="domain" description="Radical SAM core" evidence="5">
    <location>
        <begin position="76"/>
        <end position="282"/>
    </location>
</feature>
<sequence length="380" mass="42568">MHQLIAAPFLEQHVLVRPGSRGGALLPEARYDELRALDPSEPAPPWLVDAARSQWDDLDVTGQSLAEFLLVRQPSTWGHGKASWEVNLGCNYDCKHCYLGLKMKAGMPWEDKRRCLDIMAEAGVLFLQVTGGEPTIDKDFMRAYRYAWELGMMITVSTNGSLLWRENLLRLFREYPPYRVTVSMYGTTKASYDELTQRQGAWDQFVQGMNAARHARLPLRMSIVVTDDNGHEEQSMIDLCKTWGVEYEVFTNMTPTIYGGGEVLTAQSKEHLRVRKQFTGCNAGHTFFHMDPFGLVSICKIGRDDQISFPNEGIEGLARLGAIADRLMLRTGGCSGCSIAGSCRVCRPLAKHYQEAKAPLAAYCQHGDRKQGELNDCCSS</sequence>
<keyword evidence="4" id="KW-0411">Iron-sulfur</keyword>
<dbReference type="SFLD" id="SFLDG01067">
    <property type="entry name" value="SPASM/twitch_domain_containing"/>
    <property type="match status" value="1"/>
</dbReference>
<dbReference type="GO" id="GO:0003824">
    <property type="term" value="F:catalytic activity"/>
    <property type="evidence" value="ECO:0007669"/>
    <property type="project" value="InterPro"/>
</dbReference>
<dbReference type="PANTHER" id="PTHR11228:SF7">
    <property type="entry name" value="PQQA PEPTIDE CYCLASE"/>
    <property type="match status" value="1"/>
</dbReference>
<keyword evidence="7" id="KW-1185">Reference proteome</keyword>
<keyword evidence="1" id="KW-0949">S-adenosyl-L-methionine</keyword>
<dbReference type="KEGG" id="schf:IPT68_26965"/>
<dbReference type="InterPro" id="IPR050377">
    <property type="entry name" value="Radical_SAM_PqqE_MftC-like"/>
</dbReference>
<accession>A0A7M2T632</accession>
<dbReference type="InterPro" id="IPR058240">
    <property type="entry name" value="rSAM_sf"/>
</dbReference>
<dbReference type="SFLD" id="SFLDS00029">
    <property type="entry name" value="Radical_SAM"/>
    <property type="match status" value="1"/>
</dbReference>
<evidence type="ECO:0000256" key="1">
    <source>
        <dbReference type="ARBA" id="ARBA00022691"/>
    </source>
</evidence>
<dbReference type="PROSITE" id="PS51918">
    <property type="entry name" value="RADICAL_SAM"/>
    <property type="match status" value="1"/>
</dbReference>
<evidence type="ECO:0000256" key="4">
    <source>
        <dbReference type="ARBA" id="ARBA00023014"/>
    </source>
</evidence>
<dbReference type="EMBL" id="CP063374">
    <property type="protein sequence ID" value="QOV43355.1"/>
    <property type="molecule type" value="Genomic_DNA"/>
</dbReference>
<reference evidence="6 7" key="1">
    <citation type="submission" date="2020-10" db="EMBL/GenBank/DDBJ databases">
        <title>Streptomyces chromofuscus complate genome analysis.</title>
        <authorList>
            <person name="Anwar N."/>
        </authorList>
    </citation>
    <scope>NUCLEOTIDE SEQUENCE [LARGE SCALE GENOMIC DNA]</scope>
    <source>
        <strain evidence="6 7">DSM 40273</strain>
    </source>
</reference>
<gene>
    <name evidence="6" type="ORF">IPT68_26965</name>
</gene>
<dbReference type="GO" id="GO:0046872">
    <property type="term" value="F:metal ion binding"/>
    <property type="evidence" value="ECO:0007669"/>
    <property type="project" value="UniProtKB-KW"/>
</dbReference>
<dbReference type="GO" id="GO:0051536">
    <property type="term" value="F:iron-sulfur cluster binding"/>
    <property type="evidence" value="ECO:0007669"/>
    <property type="project" value="UniProtKB-KW"/>
</dbReference>
<dbReference type="Pfam" id="PF04055">
    <property type="entry name" value="Radical_SAM"/>
    <property type="match status" value="1"/>
</dbReference>
<proteinExistence type="predicted"/>
<dbReference type="AlphaFoldDB" id="A0A7M2T632"/>
<keyword evidence="3" id="KW-0408">Iron</keyword>
<dbReference type="Gene3D" id="3.20.20.70">
    <property type="entry name" value="Aldolase class I"/>
    <property type="match status" value="1"/>
</dbReference>
<evidence type="ECO:0000313" key="6">
    <source>
        <dbReference type="EMBL" id="QOV43355.1"/>
    </source>
</evidence>
<evidence type="ECO:0000259" key="5">
    <source>
        <dbReference type="PROSITE" id="PS51918"/>
    </source>
</evidence>
<evidence type="ECO:0000256" key="2">
    <source>
        <dbReference type="ARBA" id="ARBA00022723"/>
    </source>
</evidence>
<evidence type="ECO:0000256" key="3">
    <source>
        <dbReference type="ARBA" id="ARBA00023004"/>
    </source>
</evidence>